<organism evidence="2 3">
    <name type="scientific">Fusarium oxysporum f. sp. cubense (strain race 1)</name>
    <name type="common">Panama disease fungus</name>
    <dbReference type="NCBI Taxonomy" id="1229664"/>
    <lineage>
        <taxon>Eukaryota</taxon>
        <taxon>Fungi</taxon>
        <taxon>Dikarya</taxon>
        <taxon>Ascomycota</taxon>
        <taxon>Pezizomycotina</taxon>
        <taxon>Sordariomycetes</taxon>
        <taxon>Hypocreomycetidae</taxon>
        <taxon>Hypocreales</taxon>
        <taxon>Nectriaceae</taxon>
        <taxon>Fusarium</taxon>
        <taxon>Fusarium oxysporum species complex</taxon>
    </lineage>
</organism>
<dbReference type="VEuPathDB" id="FungiDB:FOC1_g10000632"/>
<name>N4UM96_FUSC1</name>
<evidence type="ECO:0000313" key="2">
    <source>
        <dbReference type="EMBL" id="ENH71170.1"/>
    </source>
</evidence>
<protein>
    <submittedName>
        <fullName evidence="2">Ankyrin repeat and SOCS box protein 3</fullName>
    </submittedName>
</protein>
<dbReference type="OrthoDB" id="4772757at2759"/>
<dbReference type="PROSITE" id="PS50088">
    <property type="entry name" value="ANK_REPEAT"/>
    <property type="match status" value="1"/>
</dbReference>
<dbReference type="Pfam" id="PF12796">
    <property type="entry name" value="Ank_2"/>
    <property type="match status" value="2"/>
</dbReference>
<feature type="repeat" description="ANK" evidence="1">
    <location>
        <begin position="13"/>
        <end position="45"/>
    </location>
</feature>
<dbReference type="STRING" id="1229664.N4UM96"/>
<keyword evidence="1" id="KW-0040">ANK repeat</keyword>
<dbReference type="InterPro" id="IPR036770">
    <property type="entry name" value="Ankyrin_rpt-contain_sf"/>
</dbReference>
<gene>
    <name evidence="2" type="ORF">FOC1_g10000632</name>
</gene>
<proteinExistence type="predicted"/>
<dbReference type="AlphaFoldDB" id="N4UM96"/>
<dbReference type="Pfam" id="PF00023">
    <property type="entry name" value="Ank"/>
    <property type="match status" value="1"/>
</dbReference>
<evidence type="ECO:0000313" key="3">
    <source>
        <dbReference type="Proteomes" id="UP000016928"/>
    </source>
</evidence>
<dbReference type="PANTHER" id="PTHR46224:SF64">
    <property type="entry name" value="IQ MOTIF AND ANKYRIN REPEAT DOMAIN-CONTAINING PROTEIN 1"/>
    <property type="match status" value="1"/>
</dbReference>
<dbReference type="Proteomes" id="UP000016928">
    <property type="component" value="Unassembled WGS sequence"/>
</dbReference>
<reference evidence="3" key="2">
    <citation type="journal article" date="2014" name="PLoS ONE">
        <title>Genome and Transcriptome Analysis of the Fungal Pathogen Fusarium oxysporum f. sp. cubense Causing Banana Vascular Wilt Disease.</title>
        <authorList>
            <person name="Guo L."/>
            <person name="Han L."/>
            <person name="Yang L."/>
            <person name="Zeng H."/>
            <person name="Fan D."/>
            <person name="Zhu Y."/>
            <person name="Feng Y."/>
            <person name="Wang G."/>
            <person name="Peng C."/>
            <person name="Jiang X."/>
            <person name="Zhou D."/>
            <person name="Ni P."/>
            <person name="Liang C."/>
            <person name="Liu L."/>
            <person name="Wang J."/>
            <person name="Mao C."/>
            <person name="Fang X."/>
            <person name="Peng M."/>
            <person name="Huang J."/>
        </authorList>
    </citation>
    <scope>NUCLEOTIDE SEQUENCE [LARGE SCALE GENOMIC DNA]</scope>
    <source>
        <strain evidence="3">race 1</strain>
    </source>
</reference>
<dbReference type="Gene3D" id="1.25.40.20">
    <property type="entry name" value="Ankyrin repeat-containing domain"/>
    <property type="match status" value="1"/>
</dbReference>
<dbReference type="SUPFAM" id="SSF48403">
    <property type="entry name" value="Ankyrin repeat"/>
    <property type="match status" value="1"/>
</dbReference>
<reference evidence="3" key="1">
    <citation type="submission" date="2012-09" db="EMBL/GenBank/DDBJ databases">
        <title>Genome sequencing and comparative transcriptomics of race 1 and race 4 of banana pathogen: Fusarium oxysporum f. sp. cubense.</title>
        <authorList>
            <person name="Fang X."/>
            <person name="Huang J."/>
        </authorList>
    </citation>
    <scope>NUCLEOTIDE SEQUENCE [LARGE SCALE GENOMIC DNA]</scope>
    <source>
        <strain evidence="3">race 1</strain>
    </source>
</reference>
<dbReference type="HOGENOM" id="CLU_1264233_0_0_1"/>
<dbReference type="EMBL" id="KB730160">
    <property type="protein sequence ID" value="ENH71170.1"/>
    <property type="molecule type" value="Genomic_DNA"/>
</dbReference>
<dbReference type="PANTHER" id="PTHR46224">
    <property type="entry name" value="ANKYRIN REPEAT FAMILY PROTEIN"/>
    <property type="match status" value="1"/>
</dbReference>
<accession>N4UM96</accession>
<dbReference type="InterPro" id="IPR051616">
    <property type="entry name" value="Cul2-RING_E3_ligase_SR"/>
</dbReference>
<evidence type="ECO:0000256" key="1">
    <source>
        <dbReference type="PROSITE-ProRule" id="PRU00023"/>
    </source>
</evidence>
<sequence length="219" mass="23386">LSILLGVGANPNVALTILQYACSTGTLDSVKQLLDTNPDINIINDTGFYSNDDLFGMPLQVAVSLERADIVRCLLEYRADPNITCLNDSPWKRSPLAAAVYTQNPEILSILLGAGADPNVIPGLLSYVAENHDFQFVKVILDEGNANIDSADDTLGTALQVFAAKGQRDAMAYLLDLGADPNIEGGQYGSALNAAIANGHEHCIDELLGERSIESHESD</sequence>
<dbReference type="OMA" id="MECANKN"/>
<dbReference type="InterPro" id="IPR002110">
    <property type="entry name" value="Ankyrin_rpt"/>
</dbReference>
<feature type="non-terminal residue" evidence="2">
    <location>
        <position position="1"/>
    </location>
</feature>
<dbReference type="SMART" id="SM00248">
    <property type="entry name" value="ANK"/>
    <property type="match status" value="5"/>
</dbReference>